<evidence type="ECO:0000256" key="4">
    <source>
        <dbReference type="RuleBase" id="RU361156"/>
    </source>
</evidence>
<dbReference type="InterPro" id="IPR029058">
    <property type="entry name" value="AB_hydrolase_fold"/>
</dbReference>
<comment type="caution">
    <text evidence="5">The sequence shown here is derived from an EMBL/GenBank/DDBJ whole genome shotgun (WGS) entry which is preliminary data.</text>
</comment>
<dbReference type="Gene3D" id="3.40.50.1820">
    <property type="entry name" value="alpha/beta hydrolase"/>
    <property type="match status" value="1"/>
</dbReference>
<reference evidence="5 6" key="1">
    <citation type="submission" date="2021-06" db="EMBL/GenBank/DDBJ databases">
        <authorList>
            <person name="Kallberg Y."/>
            <person name="Tangrot J."/>
            <person name="Rosling A."/>
        </authorList>
    </citation>
    <scope>NUCLEOTIDE SEQUENCE [LARGE SCALE GENOMIC DNA]</scope>
    <source>
        <strain evidence="5 6">120-4 pot B 10/14</strain>
    </source>
</reference>
<evidence type="ECO:0000256" key="1">
    <source>
        <dbReference type="ARBA" id="ARBA00009431"/>
    </source>
</evidence>
<dbReference type="PANTHER" id="PTHR11802">
    <property type="entry name" value="SERINE PROTEASE FAMILY S10 SERINE CARBOXYPEPTIDASE"/>
    <property type="match status" value="1"/>
</dbReference>
<keyword evidence="4" id="KW-0378">Hydrolase</keyword>
<dbReference type="Proteomes" id="UP000789901">
    <property type="component" value="Unassembled WGS sequence"/>
</dbReference>
<comment type="similarity">
    <text evidence="1 4">Belongs to the peptidase S10 family.</text>
</comment>
<keyword evidence="4" id="KW-0645">Protease</keyword>
<dbReference type="EC" id="3.4.16.-" evidence="4"/>
<dbReference type="InterPro" id="IPR001563">
    <property type="entry name" value="Peptidase_S10"/>
</dbReference>
<dbReference type="PRINTS" id="PR00724">
    <property type="entry name" value="CRBOXYPTASEC"/>
</dbReference>
<dbReference type="Gene3D" id="3.40.50.12670">
    <property type="match status" value="1"/>
</dbReference>
<dbReference type="PANTHER" id="PTHR11802:SF64">
    <property type="entry name" value="CARBOXYPEPTIDASE"/>
    <property type="match status" value="1"/>
</dbReference>
<evidence type="ECO:0000256" key="2">
    <source>
        <dbReference type="ARBA" id="ARBA00022645"/>
    </source>
</evidence>
<dbReference type="PROSITE" id="PS00131">
    <property type="entry name" value="CARBOXYPEPT_SER_SER"/>
    <property type="match status" value="1"/>
</dbReference>
<evidence type="ECO:0000313" key="6">
    <source>
        <dbReference type="Proteomes" id="UP000789901"/>
    </source>
</evidence>
<accession>A0ABN7UQJ7</accession>
<sequence length="399" mass="44470">MPFTNSHKEGAFREAVSAPKLLLAQQNFSSSKLCDPNVKQYSGYIQTSDGSNMFFWFFESRNNPMGSPLTLFLNGGPGCSSMIGLFQELGPCSSLPNGTDTTINPYSWNNVSNLLFVDQPNGAGFSYGNNYLTSSEQAASNLYEFLQLWCVKFPQYANLPFHLFGESYAGHYIPPLAMMILSGSNNVTSSNLQSSKKPLMNLKSIGIGDGWIDPMIQYNADNYCYDNYFTQFAENLNCNIDDIRTSYDSSLAEDYINYLSKPEVMSAIGAKTQYVECSDTAYLAFTDTADLQVARTSIYQLAQVMNNGIPALFYFGDSDANCNWIGGLNVTKSINWNHQKSFNSAILQDFTVNNVAVGQVQSSNGLTFVNMYQSGHEVPYYQPQNSLEMFTRWITNCPM</sequence>
<name>A0ABN7UQJ7_GIGMA</name>
<evidence type="ECO:0000256" key="3">
    <source>
        <dbReference type="ARBA" id="ARBA00023180"/>
    </source>
</evidence>
<protein>
    <recommendedName>
        <fullName evidence="4">Carboxypeptidase</fullName>
        <ecNumber evidence="4">3.4.16.-</ecNumber>
    </recommendedName>
</protein>
<gene>
    <name evidence="5" type="ORF">GMARGA_LOCUS9474</name>
</gene>
<organism evidence="5 6">
    <name type="scientific">Gigaspora margarita</name>
    <dbReference type="NCBI Taxonomy" id="4874"/>
    <lineage>
        <taxon>Eukaryota</taxon>
        <taxon>Fungi</taxon>
        <taxon>Fungi incertae sedis</taxon>
        <taxon>Mucoromycota</taxon>
        <taxon>Glomeromycotina</taxon>
        <taxon>Glomeromycetes</taxon>
        <taxon>Diversisporales</taxon>
        <taxon>Gigasporaceae</taxon>
        <taxon>Gigaspora</taxon>
    </lineage>
</organism>
<keyword evidence="6" id="KW-1185">Reference proteome</keyword>
<keyword evidence="3" id="KW-0325">Glycoprotein</keyword>
<evidence type="ECO:0000313" key="5">
    <source>
        <dbReference type="EMBL" id="CAG8653370.1"/>
    </source>
</evidence>
<proteinExistence type="inferred from homology"/>
<keyword evidence="2 4" id="KW-0121">Carboxypeptidase</keyword>
<dbReference type="EMBL" id="CAJVQB010005111">
    <property type="protein sequence ID" value="CAG8653370.1"/>
    <property type="molecule type" value="Genomic_DNA"/>
</dbReference>
<dbReference type="SUPFAM" id="SSF53474">
    <property type="entry name" value="alpha/beta-Hydrolases"/>
    <property type="match status" value="1"/>
</dbReference>
<dbReference type="Pfam" id="PF00450">
    <property type="entry name" value="Peptidase_S10"/>
    <property type="match status" value="2"/>
</dbReference>
<dbReference type="InterPro" id="IPR018202">
    <property type="entry name" value="Ser_caboxypep_ser_AS"/>
</dbReference>